<protein>
    <submittedName>
        <fullName evidence="1">Zinc ribbon domain-containing protein</fullName>
    </submittedName>
</protein>
<gene>
    <name evidence="1" type="ORF">ENS64_13600</name>
</gene>
<organism evidence="1">
    <name type="scientific">Schlesneria paludicola</name>
    <dbReference type="NCBI Taxonomy" id="360056"/>
    <lineage>
        <taxon>Bacteria</taxon>
        <taxon>Pseudomonadati</taxon>
        <taxon>Planctomycetota</taxon>
        <taxon>Planctomycetia</taxon>
        <taxon>Planctomycetales</taxon>
        <taxon>Planctomycetaceae</taxon>
        <taxon>Schlesneria</taxon>
    </lineage>
</organism>
<evidence type="ECO:0000313" key="1">
    <source>
        <dbReference type="EMBL" id="HGT40277.1"/>
    </source>
</evidence>
<accession>A0A7C4LPK7</accession>
<dbReference type="AlphaFoldDB" id="A0A7C4LPK7"/>
<sequence>MPTYQYHCPSNGETVEVQHGMLEELTTWGDVCRRAGIGLGSTPAEAPVERLISGGLLGTVVGGTPNSASPSLLPMAGCCGNPAGCRRHG</sequence>
<comment type="caution">
    <text evidence="1">The sequence shown here is derived from an EMBL/GenBank/DDBJ whole genome shotgun (WGS) entry which is preliminary data.</text>
</comment>
<reference evidence="1" key="1">
    <citation type="journal article" date="2020" name="mSystems">
        <title>Genome- and Community-Level Interaction Insights into Carbon Utilization and Element Cycling Functions of Hydrothermarchaeota in Hydrothermal Sediment.</title>
        <authorList>
            <person name="Zhou Z."/>
            <person name="Liu Y."/>
            <person name="Xu W."/>
            <person name="Pan J."/>
            <person name="Luo Z.H."/>
            <person name="Li M."/>
        </authorList>
    </citation>
    <scope>NUCLEOTIDE SEQUENCE [LARGE SCALE GENOMIC DNA]</scope>
    <source>
        <strain evidence="1">SpSt-508</strain>
    </source>
</reference>
<dbReference type="EMBL" id="DSVQ01000016">
    <property type="protein sequence ID" value="HGT40277.1"/>
    <property type="molecule type" value="Genomic_DNA"/>
</dbReference>
<proteinExistence type="predicted"/>
<name>A0A7C4LPK7_9PLAN</name>